<dbReference type="EMBL" id="AP018738">
    <property type="protein sequence ID" value="BBE51476.1"/>
    <property type="molecule type" value="Genomic_DNA"/>
</dbReference>
<dbReference type="GO" id="GO:0005829">
    <property type="term" value="C:cytosol"/>
    <property type="evidence" value="ECO:0007669"/>
    <property type="project" value="TreeGrafter"/>
</dbReference>
<dbReference type="Gene3D" id="3.90.79.10">
    <property type="entry name" value="Nucleoside Triphosphate Pyrophosphohydrolase"/>
    <property type="match status" value="1"/>
</dbReference>
<comment type="cofactor">
    <cofactor evidence="2">
        <name>Mg(2+)</name>
        <dbReference type="ChEBI" id="CHEBI:18420"/>
    </cofactor>
</comment>
<evidence type="ECO:0000256" key="4">
    <source>
        <dbReference type="ARBA" id="ARBA00016377"/>
    </source>
</evidence>
<comment type="similarity">
    <text evidence="3">Belongs to the Nudix hydrolase family. NudK subfamily.</text>
</comment>
<evidence type="ECO:0000256" key="1">
    <source>
        <dbReference type="ARBA" id="ARBA00000847"/>
    </source>
</evidence>
<evidence type="ECO:0000259" key="8">
    <source>
        <dbReference type="PROSITE" id="PS51462"/>
    </source>
</evidence>
<dbReference type="InterPro" id="IPR000086">
    <property type="entry name" value="NUDIX_hydrolase_dom"/>
</dbReference>
<evidence type="ECO:0000256" key="6">
    <source>
        <dbReference type="ARBA" id="ARBA00032162"/>
    </source>
</evidence>
<organism evidence="9 10">
    <name type="scientific">Ferriphaselus amnicola</name>
    <dbReference type="NCBI Taxonomy" id="1188319"/>
    <lineage>
        <taxon>Bacteria</taxon>
        <taxon>Pseudomonadati</taxon>
        <taxon>Pseudomonadota</taxon>
        <taxon>Betaproteobacteria</taxon>
        <taxon>Nitrosomonadales</taxon>
        <taxon>Gallionellaceae</taxon>
        <taxon>Ferriphaselus</taxon>
    </lineage>
</organism>
<dbReference type="InterPro" id="IPR020084">
    <property type="entry name" value="NUDIX_hydrolase_CS"/>
</dbReference>
<reference evidence="9 10" key="1">
    <citation type="submission" date="2018-06" db="EMBL/GenBank/DDBJ databases">
        <title>OYT1 Genome Sequencing.</title>
        <authorList>
            <person name="Kato S."/>
            <person name="Itoh T."/>
            <person name="Ohkuma M."/>
        </authorList>
    </citation>
    <scope>NUCLEOTIDE SEQUENCE [LARGE SCALE GENOMIC DNA]</scope>
    <source>
        <strain evidence="9 10">OYT1</strain>
    </source>
</reference>
<dbReference type="AlphaFoldDB" id="A0A2Z6GD60"/>
<dbReference type="SUPFAM" id="SSF55811">
    <property type="entry name" value="Nudix"/>
    <property type="match status" value="1"/>
</dbReference>
<evidence type="ECO:0000256" key="5">
    <source>
        <dbReference type="ARBA" id="ARBA00022801"/>
    </source>
</evidence>
<gene>
    <name evidence="9" type="ORF">OYT1_ch1950</name>
</gene>
<dbReference type="PANTHER" id="PTHR11839:SF18">
    <property type="entry name" value="NUDIX HYDROLASE DOMAIN-CONTAINING PROTEIN"/>
    <property type="match status" value="1"/>
</dbReference>
<dbReference type="PROSITE" id="PS51462">
    <property type="entry name" value="NUDIX"/>
    <property type="match status" value="1"/>
</dbReference>
<evidence type="ECO:0000313" key="9">
    <source>
        <dbReference type="EMBL" id="BBE51476.1"/>
    </source>
</evidence>
<keyword evidence="10" id="KW-1185">Reference proteome</keyword>
<name>A0A2Z6GD60_9PROT</name>
<dbReference type="KEGG" id="fam:OYT1_ch1950"/>
<dbReference type="RefSeq" id="WP_062626142.1">
    <property type="nucleotide sequence ID" value="NZ_AP018738.1"/>
</dbReference>
<dbReference type="PANTHER" id="PTHR11839">
    <property type="entry name" value="UDP/ADP-SUGAR PYROPHOSPHATASE"/>
    <property type="match status" value="1"/>
</dbReference>
<sequence>MELKESQLTTALVYDGAFLKVHKDDARLPDGSVSQREYITHPGAVAVLAILDNGNLLFERQYRYAPAQEFIEIPAGKIDHGEDILLTAKRELLEETGYVAREWTHLTTAWPCIGYADERMEYFLARGLTHEGRQLDEGEFLEVFELPFDEAMAWVKDGRINDSKTMLGLFWLEKHLAGWAK</sequence>
<protein>
    <recommendedName>
        <fullName evidence="4">GDP-mannose pyrophosphatase</fullName>
    </recommendedName>
    <alternativeName>
        <fullName evidence="6">GDP-mannose hydrolase</fullName>
    </alternativeName>
    <alternativeName>
        <fullName evidence="7">GDPMK</fullName>
    </alternativeName>
</protein>
<dbReference type="Proteomes" id="UP000033070">
    <property type="component" value="Chromosome"/>
</dbReference>
<evidence type="ECO:0000256" key="2">
    <source>
        <dbReference type="ARBA" id="ARBA00001946"/>
    </source>
</evidence>
<accession>A0A2Z6GD60</accession>
<dbReference type="PROSITE" id="PS00893">
    <property type="entry name" value="NUDIX_BOX"/>
    <property type="match status" value="1"/>
</dbReference>
<evidence type="ECO:0000313" key="10">
    <source>
        <dbReference type="Proteomes" id="UP000033070"/>
    </source>
</evidence>
<dbReference type="GO" id="GO:0016787">
    <property type="term" value="F:hydrolase activity"/>
    <property type="evidence" value="ECO:0007669"/>
    <property type="project" value="UniProtKB-KW"/>
</dbReference>
<dbReference type="STRING" id="1188319.OYT1_00941"/>
<comment type="catalytic activity">
    <reaction evidence="1">
        <text>GDP-alpha-D-mannose + H2O = alpha-D-mannose 1-phosphate + GMP + 2 H(+)</text>
        <dbReference type="Rhea" id="RHEA:27978"/>
        <dbReference type="ChEBI" id="CHEBI:15377"/>
        <dbReference type="ChEBI" id="CHEBI:15378"/>
        <dbReference type="ChEBI" id="CHEBI:57527"/>
        <dbReference type="ChEBI" id="CHEBI:58115"/>
        <dbReference type="ChEBI" id="CHEBI:58409"/>
    </reaction>
</comment>
<keyword evidence="5" id="KW-0378">Hydrolase</keyword>
<dbReference type="GO" id="GO:0006753">
    <property type="term" value="P:nucleoside phosphate metabolic process"/>
    <property type="evidence" value="ECO:0007669"/>
    <property type="project" value="TreeGrafter"/>
</dbReference>
<dbReference type="GO" id="GO:0019693">
    <property type="term" value="P:ribose phosphate metabolic process"/>
    <property type="evidence" value="ECO:0007669"/>
    <property type="project" value="TreeGrafter"/>
</dbReference>
<dbReference type="Pfam" id="PF00293">
    <property type="entry name" value="NUDIX"/>
    <property type="match status" value="1"/>
</dbReference>
<feature type="domain" description="Nudix hydrolase" evidence="8">
    <location>
        <begin position="39"/>
        <end position="168"/>
    </location>
</feature>
<evidence type="ECO:0000256" key="7">
    <source>
        <dbReference type="ARBA" id="ARBA00032272"/>
    </source>
</evidence>
<evidence type="ECO:0000256" key="3">
    <source>
        <dbReference type="ARBA" id="ARBA00007275"/>
    </source>
</evidence>
<dbReference type="OrthoDB" id="9806150at2"/>
<proteinExistence type="inferred from homology"/>
<dbReference type="InterPro" id="IPR015797">
    <property type="entry name" value="NUDIX_hydrolase-like_dom_sf"/>
</dbReference>